<dbReference type="EMBL" id="WIGN01000077">
    <property type="protein sequence ID" value="KAF6811183.1"/>
    <property type="molecule type" value="Genomic_DNA"/>
</dbReference>
<dbReference type="PANTHER" id="PTHR38166">
    <property type="entry name" value="C2H2-TYPE DOMAIN-CONTAINING PROTEIN-RELATED"/>
    <property type="match status" value="1"/>
</dbReference>
<feature type="region of interest" description="Disordered" evidence="1">
    <location>
        <begin position="1"/>
        <end position="29"/>
    </location>
</feature>
<proteinExistence type="predicted"/>
<feature type="compositionally biased region" description="Basic and acidic residues" evidence="1">
    <location>
        <begin position="599"/>
        <end position="613"/>
    </location>
</feature>
<dbReference type="InterPro" id="IPR025676">
    <property type="entry name" value="Clr5_dom"/>
</dbReference>
<feature type="region of interest" description="Disordered" evidence="1">
    <location>
        <begin position="544"/>
        <end position="613"/>
    </location>
</feature>
<keyword evidence="4" id="KW-1185">Reference proteome</keyword>
<sequence>MSGCLRRARPGSCGSHSGGLKGRPEASCTSAPERRCARENVVKFAGNSIRRLSEEVTGESDTGESECTAFIKSPNPPPSTHNCLDLATAIGLTLLDNAMIPQETALELDIYVIPNIFIILMDTTTLIAGAGRKSPAEWEHLRPTIVNLHLRCSLKQTLEELRSRHNFHVSKRQLVYRLALWNCTKYETPAQRNNDPNKFKAMGLGPQQRGIALYNASHGFNREICISSPSSSHTQHAPTKLQGGAAEERILTGLMSQHISESVIHGAFFADTLGKGRRLHRWKDHMMEAIRATRIDPSSSSSSSSPIGKQLDDIDLVIVDEDAQLLGTLIWVWKSMAGIDNDVEISRAIVRQSKNSSRQDVDPCVGKTFINHVFRRCVDLLGKRHVVTNIFACLKHGSFDPNTCLERLELLPSEMFGSRATNAEPSFERDETSDYQTVGSFSDSQRLANEPESGGLPHGSELVAFEGSRKSSLPNGAEENFSCNCDESISETSYPDSPLSNDSSDLEITLADSRPSVAKTFEDEKKAIVDRLMQAFLRDLNVHLGEPTDAPEDEKSSTKKSSCRGPESSGNCSTRPACSNKKRSRQDRSDDEGDDDDGTKETPTKKQVREDGQETMRFACQYFKWNPRKYNRRPCSGPGWKTVNNVNHARAQPPCEVRQPTLTEDFGQDKEDRIRTRVSRKPDERRTDSERWRDDFQILFDVPDDDVPTPWCDNDIAIFSRKETFNEYLRREICPVMRREFQRLVDSNMSDVEPQIRSRFCHIIDLARPSIWESYQRSMTQGAVVEEVADEVPSGDDAVAIADAVAVGPGDLFSATSLLSAPQMQETWSANVPLQQFTGHDFTRPFLSENLESDTAATQQGTSVANLSPHVEDWEVLGGPSSEGLGYEYNFDAF</sequence>
<evidence type="ECO:0000256" key="1">
    <source>
        <dbReference type="SAM" id="MobiDB-lite"/>
    </source>
</evidence>
<feature type="compositionally biased region" description="Polar residues" evidence="1">
    <location>
        <begin position="568"/>
        <end position="577"/>
    </location>
</feature>
<gene>
    <name evidence="3" type="ORF">CSOJ01_05862</name>
</gene>
<dbReference type="Pfam" id="PF14420">
    <property type="entry name" value="Clr5"/>
    <property type="match status" value="1"/>
</dbReference>
<reference evidence="3 4" key="1">
    <citation type="journal article" date="2020" name="Phytopathology">
        <title>Genome Sequence Resources of Colletotrichum truncatum, C. plurivorum, C. musicola, and C. sojae: Four Species Pathogenic to Soybean (Glycine max).</title>
        <authorList>
            <person name="Rogerio F."/>
            <person name="Boufleur T.R."/>
            <person name="Ciampi-Guillardi M."/>
            <person name="Sukno S.A."/>
            <person name="Thon M.R."/>
            <person name="Massola Junior N.S."/>
            <person name="Baroncelli R."/>
        </authorList>
    </citation>
    <scope>NUCLEOTIDE SEQUENCE [LARGE SCALE GENOMIC DNA]</scope>
    <source>
        <strain evidence="3 4">LFN0009</strain>
    </source>
</reference>
<organism evidence="3 4">
    <name type="scientific">Colletotrichum sojae</name>
    <dbReference type="NCBI Taxonomy" id="2175907"/>
    <lineage>
        <taxon>Eukaryota</taxon>
        <taxon>Fungi</taxon>
        <taxon>Dikarya</taxon>
        <taxon>Ascomycota</taxon>
        <taxon>Pezizomycotina</taxon>
        <taxon>Sordariomycetes</taxon>
        <taxon>Hypocreomycetidae</taxon>
        <taxon>Glomerellales</taxon>
        <taxon>Glomerellaceae</taxon>
        <taxon>Colletotrichum</taxon>
        <taxon>Colletotrichum orchidearum species complex</taxon>
    </lineage>
</organism>
<name>A0A8H6JE11_9PEZI</name>
<dbReference type="Proteomes" id="UP000652219">
    <property type="component" value="Unassembled WGS sequence"/>
</dbReference>
<comment type="caution">
    <text evidence="3">The sequence shown here is derived from an EMBL/GenBank/DDBJ whole genome shotgun (WGS) entry which is preliminary data.</text>
</comment>
<feature type="domain" description="Clr5" evidence="2">
    <location>
        <begin position="135"/>
        <end position="185"/>
    </location>
</feature>
<feature type="region of interest" description="Disordered" evidence="1">
    <location>
        <begin position="421"/>
        <end position="440"/>
    </location>
</feature>
<evidence type="ECO:0000313" key="4">
    <source>
        <dbReference type="Proteomes" id="UP000652219"/>
    </source>
</evidence>
<feature type="region of interest" description="Disordered" evidence="1">
    <location>
        <begin position="664"/>
        <end position="687"/>
    </location>
</feature>
<dbReference type="PANTHER" id="PTHR38166:SF1">
    <property type="entry name" value="C2H2-TYPE DOMAIN-CONTAINING PROTEIN"/>
    <property type="match status" value="1"/>
</dbReference>
<dbReference type="AlphaFoldDB" id="A0A8H6JE11"/>
<evidence type="ECO:0000259" key="2">
    <source>
        <dbReference type="Pfam" id="PF14420"/>
    </source>
</evidence>
<feature type="compositionally biased region" description="Basic and acidic residues" evidence="1">
    <location>
        <begin position="667"/>
        <end position="687"/>
    </location>
</feature>
<evidence type="ECO:0000313" key="3">
    <source>
        <dbReference type="EMBL" id="KAF6811183.1"/>
    </source>
</evidence>
<protein>
    <recommendedName>
        <fullName evidence="2">Clr5 domain-containing protein</fullName>
    </recommendedName>
</protein>
<accession>A0A8H6JE11</accession>
<feature type="compositionally biased region" description="Acidic residues" evidence="1">
    <location>
        <begin position="589"/>
        <end position="598"/>
    </location>
</feature>